<feature type="region of interest" description="Disordered" evidence="1">
    <location>
        <begin position="274"/>
        <end position="312"/>
    </location>
</feature>
<organism>
    <name type="scientific">Branchiostoma floridae</name>
    <name type="common">Florida lancelet</name>
    <name type="synonym">Amphioxus</name>
    <dbReference type="NCBI Taxonomy" id="7739"/>
    <lineage>
        <taxon>Eukaryota</taxon>
        <taxon>Metazoa</taxon>
        <taxon>Chordata</taxon>
        <taxon>Cephalochordata</taxon>
        <taxon>Leptocardii</taxon>
        <taxon>Amphioxiformes</taxon>
        <taxon>Branchiostomatidae</taxon>
        <taxon>Branchiostoma</taxon>
    </lineage>
</organism>
<reference evidence="2" key="1">
    <citation type="journal article" date="2008" name="Nature">
        <title>The amphioxus genome and the evolution of the chordate karyotype.</title>
        <authorList>
            <consortium name="US DOE Joint Genome Institute (JGI-PGF)"/>
            <person name="Putnam N.H."/>
            <person name="Butts T."/>
            <person name="Ferrier D.E.K."/>
            <person name="Furlong R.F."/>
            <person name="Hellsten U."/>
            <person name="Kawashima T."/>
            <person name="Robinson-Rechavi M."/>
            <person name="Shoguchi E."/>
            <person name="Terry A."/>
            <person name="Yu J.-K."/>
            <person name="Benito-Gutierrez E.L."/>
            <person name="Dubchak I."/>
            <person name="Garcia-Fernandez J."/>
            <person name="Gibson-Brown J.J."/>
            <person name="Grigoriev I.V."/>
            <person name="Horton A.C."/>
            <person name="de Jong P.J."/>
            <person name="Jurka J."/>
            <person name="Kapitonov V.V."/>
            <person name="Kohara Y."/>
            <person name="Kuroki Y."/>
            <person name="Lindquist E."/>
            <person name="Lucas S."/>
            <person name="Osoegawa K."/>
            <person name="Pennacchio L.A."/>
            <person name="Salamov A.A."/>
            <person name="Satou Y."/>
            <person name="Sauka-Spengler T."/>
            <person name="Schmutz J."/>
            <person name="Shin-I T."/>
            <person name="Toyoda A."/>
            <person name="Bronner-Fraser M."/>
            <person name="Fujiyama A."/>
            <person name="Holland L.Z."/>
            <person name="Holland P.W.H."/>
            <person name="Satoh N."/>
            <person name="Rokhsar D.S."/>
        </authorList>
    </citation>
    <scope>NUCLEOTIDE SEQUENCE [LARGE SCALE GENOMIC DNA]</scope>
    <source>
        <strain evidence="2">S238N-H82</strain>
        <tissue evidence="2">Testes</tissue>
    </source>
</reference>
<evidence type="ECO:0000256" key="1">
    <source>
        <dbReference type="SAM" id="MobiDB-lite"/>
    </source>
</evidence>
<protein>
    <submittedName>
        <fullName evidence="2">Uncharacterized protein</fullName>
    </submittedName>
</protein>
<gene>
    <name evidence="2" type="ORF">BRAFLDRAFT_88254</name>
</gene>
<proteinExistence type="predicted"/>
<dbReference type="EMBL" id="GG666492">
    <property type="protein sequence ID" value="EEN63314.1"/>
    <property type="molecule type" value="Genomic_DNA"/>
</dbReference>
<evidence type="ECO:0000313" key="2">
    <source>
        <dbReference type="EMBL" id="EEN63314.1"/>
    </source>
</evidence>
<name>C3Y9Q8_BRAFL</name>
<accession>C3Y9Q8</accession>
<dbReference type="InParanoid" id="C3Y9Q8"/>
<feature type="compositionally biased region" description="Low complexity" evidence="1">
    <location>
        <begin position="296"/>
        <end position="305"/>
    </location>
</feature>
<sequence>MGSATRFDLPAETRLCCDIRRPKLQYPLRVATVKVGEEEKVDGILKEAVKSWAGVPIRMSDAYRSALVDKGAKLLGIPAKASSTPPPLADCVFTDGPKETLPSGEVVNAFKTFTGLGAHVTRVGNNNITQENIEKHRPAGGTPHCGRKKEACGNREALPSHHNARLLAIARHHAVCDNLAELCRGKGYEVEREKAFPHFNKRADLVVLTIRGVAILEIEVVEHFTSEKYVAERNQMLWIAQEIARGELLWSKDPECDNNQVDRLFQWAGSQAQDLAPIDREKSPPHNTPSKHKGESNNTGSSSEEGALDSHD</sequence>
<dbReference type="AlphaFoldDB" id="C3Y9Q8"/>